<keyword evidence="6" id="KW-0281">Fimbrium</keyword>
<proteinExistence type="inferred from homology"/>
<accession>A0A1P8KB40</accession>
<evidence type="ECO:0000256" key="2">
    <source>
        <dbReference type="ARBA" id="ARBA00008387"/>
    </source>
</evidence>
<name>A0A1P8KB40_9BURK</name>
<evidence type="ECO:0000256" key="1">
    <source>
        <dbReference type="ARBA" id="ARBA00004561"/>
    </source>
</evidence>
<evidence type="ECO:0000256" key="5">
    <source>
        <dbReference type="ARBA" id="ARBA00022837"/>
    </source>
</evidence>
<dbReference type="InterPro" id="IPR011047">
    <property type="entry name" value="Quinoprotein_ADH-like_sf"/>
</dbReference>
<keyword evidence="5" id="KW-0106">Calcium</keyword>
<dbReference type="InterPro" id="IPR008707">
    <property type="entry name" value="B-propeller_PilY1"/>
</dbReference>
<evidence type="ECO:0000313" key="8">
    <source>
        <dbReference type="EMBL" id="APW43229.1"/>
    </source>
</evidence>
<dbReference type="GO" id="GO:0046872">
    <property type="term" value="F:metal ion binding"/>
    <property type="evidence" value="ECO:0007669"/>
    <property type="project" value="UniProtKB-KW"/>
</dbReference>
<evidence type="ECO:0000256" key="4">
    <source>
        <dbReference type="ARBA" id="ARBA00022723"/>
    </source>
</evidence>
<dbReference type="AlphaFoldDB" id="A0A1P8KB40"/>
<dbReference type="Proteomes" id="UP000186110">
    <property type="component" value="Chromosome"/>
</dbReference>
<comment type="subcellular location">
    <subcellularLocation>
        <location evidence="1">Fimbrium</location>
    </subcellularLocation>
</comment>
<dbReference type="Pfam" id="PF05567">
    <property type="entry name" value="T4P_PilY1"/>
    <property type="match status" value="1"/>
</dbReference>
<evidence type="ECO:0000259" key="7">
    <source>
        <dbReference type="Pfam" id="PF05567"/>
    </source>
</evidence>
<keyword evidence="9" id="KW-1185">Reference proteome</keyword>
<comment type="similarity">
    <text evidence="2">Belongs to the PilY1 family.</text>
</comment>
<evidence type="ECO:0000313" key="9">
    <source>
        <dbReference type="Proteomes" id="UP000186110"/>
    </source>
</evidence>
<organism evidence="8 9">
    <name type="scientific">Rhodoferax saidenbachensis</name>
    <dbReference type="NCBI Taxonomy" id="1484693"/>
    <lineage>
        <taxon>Bacteria</taxon>
        <taxon>Pseudomonadati</taxon>
        <taxon>Pseudomonadota</taxon>
        <taxon>Betaproteobacteria</taxon>
        <taxon>Burkholderiales</taxon>
        <taxon>Comamonadaceae</taxon>
        <taxon>Rhodoferax</taxon>
    </lineage>
</organism>
<dbReference type="KEGG" id="rsb:RS694_12305"/>
<sequence length="640" mass="66229">MTANQKAVLGADATAQKNTIKFLRGVEGIAGFRSRPIVDGVKSFLGDIVDGQPVVVTPPGGFTNAADYNAFKTANSARNMVLVGANDGMLHAFNIGNMTELAAYIPSGVFPHLKALTASDYGVSGGTDHTYHVNGSIANPIDYKPSAAGAWKTMVVGGLGQGGQGHYALDVTNTTSLGAATTMVKWDYTDVNDSEIGYSMGLPIISNVRTSATTTVPAVIFSNGYENSFDDTASGGQKTASNTSALYIVKADDGTLLKKISLPTSGTYISQGLSAPWGVDIAQDGILDYVYAGDVNGNMWRFDLTADVAADFKVATNAGGIAVPIFKAPAGQPITMRPASLGVASSTGTGIGNMVLFGTGQLLKDADRSTTTTQALYGVLDKMASSITTLTIASNFQQQTITDEYTLAAGTNAAGGTYRKVSTNDIDVTDPASTMLGWYINLPTLSERMVITPRIYNNRVNFGTGIPIATEKCTPGGDGWIMGLNPLTGSVVTKNNQKPSIGIAFSFLDINLDGKSSAADRLAFPSGAAYASGFKTPGIPTELTFIATSSALTSAAPLVGVDPYDGSGGFVAMREANSQGVGKGYGGGGTQGTMIPRIDSGDEGTVCSGTVGSDSVSCRKLNKAPTTGVKVESSTWREIK</sequence>
<evidence type="ECO:0000256" key="3">
    <source>
        <dbReference type="ARBA" id="ARBA00022558"/>
    </source>
</evidence>
<dbReference type="SUPFAM" id="SSF50998">
    <property type="entry name" value="Quinoprotein alcohol dehydrogenase-like"/>
    <property type="match status" value="1"/>
</dbReference>
<dbReference type="STRING" id="1484693.RS694_12305"/>
<reference evidence="8 9" key="1">
    <citation type="submission" date="2017-01" db="EMBL/GenBank/DDBJ databases">
        <authorList>
            <person name="Mah S.A."/>
            <person name="Swanson W.J."/>
            <person name="Moy G.W."/>
            <person name="Vacquier V.D."/>
        </authorList>
    </citation>
    <scope>NUCLEOTIDE SEQUENCE [LARGE SCALE GENOMIC DNA]</scope>
    <source>
        <strain evidence="8 9">DSM 22694</strain>
    </source>
</reference>
<keyword evidence="3" id="KW-1029">Fimbrium biogenesis</keyword>
<dbReference type="EMBL" id="CP019239">
    <property type="protein sequence ID" value="APW43229.1"/>
    <property type="molecule type" value="Genomic_DNA"/>
</dbReference>
<dbReference type="GO" id="GO:0009289">
    <property type="term" value="C:pilus"/>
    <property type="evidence" value="ECO:0007669"/>
    <property type="project" value="UniProtKB-SubCell"/>
</dbReference>
<evidence type="ECO:0000256" key="6">
    <source>
        <dbReference type="ARBA" id="ARBA00023263"/>
    </source>
</evidence>
<gene>
    <name evidence="8" type="ORF">RS694_12305</name>
</gene>
<protein>
    <recommendedName>
        <fullName evidence="7">PilY1 beta-propeller domain-containing protein</fullName>
    </recommendedName>
</protein>
<keyword evidence="4" id="KW-0479">Metal-binding</keyword>
<feature type="domain" description="PilY1 beta-propeller" evidence="7">
    <location>
        <begin position="45"/>
        <end position="404"/>
    </location>
</feature>